<evidence type="ECO:0000313" key="1">
    <source>
        <dbReference type="EMBL" id="KAI9920617.1"/>
    </source>
</evidence>
<sequence>MATEKLETLQRPEYLSAEYLAKKEWLRYLLKKALEDAGFTPDDAKISEVVGTQSQSMDDLIEIWKLESNELVQDRTSLLEKKLGDVAKDRVRNMAIGSVRLEKRKYVESSKVAASSDDELLALLKNDDGLLNALHVDPAVAKKYALWILDKEVYLPEIPVIIDMAIGGAYFRVFKERSGFHS</sequence>
<gene>
    <name evidence="1" type="ORF">PsorP6_000716</name>
</gene>
<keyword evidence="2" id="KW-1185">Reference proteome</keyword>
<reference evidence="1 2" key="1">
    <citation type="journal article" date="2022" name="bioRxiv">
        <title>The genome of the oomycete Peronosclerospora sorghi, a cosmopolitan pathogen of maize and sorghum, is inflated with dispersed pseudogenes.</title>
        <authorList>
            <person name="Fletcher K."/>
            <person name="Martin F."/>
            <person name="Isakeit T."/>
            <person name="Cavanaugh K."/>
            <person name="Magill C."/>
            <person name="Michelmore R."/>
        </authorList>
    </citation>
    <scope>NUCLEOTIDE SEQUENCE [LARGE SCALE GENOMIC DNA]</scope>
    <source>
        <strain evidence="1">P6</strain>
    </source>
</reference>
<dbReference type="Proteomes" id="UP001163321">
    <property type="component" value="Chromosome 1"/>
</dbReference>
<evidence type="ECO:0000313" key="2">
    <source>
        <dbReference type="Proteomes" id="UP001163321"/>
    </source>
</evidence>
<comment type="caution">
    <text evidence="1">The sequence shown here is derived from an EMBL/GenBank/DDBJ whole genome shotgun (WGS) entry which is preliminary data.</text>
</comment>
<protein>
    <submittedName>
        <fullName evidence="1">Uncharacterized protein</fullName>
    </submittedName>
</protein>
<dbReference type="EMBL" id="CM047580">
    <property type="protein sequence ID" value="KAI9920617.1"/>
    <property type="molecule type" value="Genomic_DNA"/>
</dbReference>
<accession>A0ACC0WPE7</accession>
<proteinExistence type="predicted"/>
<name>A0ACC0WPE7_9STRA</name>
<organism evidence="1 2">
    <name type="scientific">Peronosclerospora sorghi</name>
    <dbReference type="NCBI Taxonomy" id="230839"/>
    <lineage>
        <taxon>Eukaryota</taxon>
        <taxon>Sar</taxon>
        <taxon>Stramenopiles</taxon>
        <taxon>Oomycota</taxon>
        <taxon>Peronosporomycetes</taxon>
        <taxon>Peronosporales</taxon>
        <taxon>Peronosporaceae</taxon>
        <taxon>Peronosclerospora</taxon>
    </lineage>
</organism>